<name>A0A9N7QNU0_9MYCO</name>
<dbReference type="SUPFAM" id="SSF56801">
    <property type="entry name" value="Acetyl-CoA synthetase-like"/>
    <property type="match status" value="1"/>
</dbReference>
<dbReference type="InterPro" id="IPR042099">
    <property type="entry name" value="ANL_N_sf"/>
</dbReference>
<accession>A0A9N7QNU0</accession>
<keyword evidence="2" id="KW-1185">Reference proteome</keyword>
<reference evidence="1" key="1">
    <citation type="submission" date="2022-06" db="EMBL/GenBank/DDBJ databases">
        <title>Complete genome sequence of Mycobacterium pseudoshottsii NJB1907-Z4.</title>
        <authorList>
            <person name="Komine T."/>
            <person name="Fukano H."/>
            <person name="Wada S."/>
        </authorList>
    </citation>
    <scope>NUCLEOTIDE SEQUENCE</scope>
    <source>
        <strain evidence="1">NJB1907-Z4</strain>
    </source>
</reference>
<evidence type="ECO:0000313" key="1">
    <source>
        <dbReference type="EMBL" id="BDN83674.1"/>
    </source>
</evidence>
<dbReference type="EMBL" id="AP026367">
    <property type="protein sequence ID" value="BDN83674.1"/>
    <property type="molecule type" value="Genomic_DNA"/>
</dbReference>
<proteinExistence type="predicted"/>
<dbReference type="Gene3D" id="3.40.50.12780">
    <property type="entry name" value="N-terminal domain of ligase-like"/>
    <property type="match status" value="1"/>
</dbReference>
<dbReference type="AlphaFoldDB" id="A0A9N7QNU0"/>
<sequence length="106" mass="11675">MRDRRAARPNPNFDVRIVDDDGTGLPTGMVGEIVCRPGYPNAMSAGYLRQHSGFGLHIAPHPDGFHIGPPDREKKCLRQYIVTITWWCSGAGWAARLLHGTHALGD</sequence>
<protein>
    <submittedName>
        <fullName evidence="1">Uncharacterized protein</fullName>
    </submittedName>
</protein>
<organism evidence="1 2">
    <name type="scientific">Mycobacterium pseudoshottsii</name>
    <dbReference type="NCBI Taxonomy" id="265949"/>
    <lineage>
        <taxon>Bacteria</taxon>
        <taxon>Bacillati</taxon>
        <taxon>Actinomycetota</taxon>
        <taxon>Actinomycetes</taxon>
        <taxon>Mycobacteriales</taxon>
        <taxon>Mycobacteriaceae</taxon>
        <taxon>Mycobacterium</taxon>
        <taxon>Mycobacterium ulcerans group</taxon>
    </lineage>
</organism>
<dbReference type="RefSeq" id="WP_036426428.1">
    <property type="nucleotide sequence ID" value="NZ_AP026367.1"/>
</dbReference>
<evidence type="ECO:0000313" key="2">
    <source>
        <dbReference type="Proteomes" id="UP001058626"/>
    </source>
</evidence>
<gene>
    <name evidence="1" type="ORF">NJB1907Z4_C38890</name>
</gene>
<dbReference type="Proteomes" id="UP001058626">
    <property type="component" value="Chromosome"/>
</dbReference>